<dbReference type="RefSeq" id="WP_092366379.1">
    <property type="nucleotide sequence ID" value="NZ_CABJCG010000046.1"/>
</dbReference>
<dbReference type="AlphaFoldDB" id="A0A1I0I709"/>
<dbReference type="EMBL" id="FOIM01000019">
    <property type="protein sequence ID" value="SET91529.1"/>
    <property type="molecule type" value="Genomic_DNA"/>
</dbReference>
<keyword evidence="3" id="KW-1185">Reference proteome</keyword>
<sequence length="220" mass="24423">MKKKQGGCRTAFVIWGIVTVMIGFALNSINKAGENISTIIFGALVLGVSGAFLVFCICMVIITSKIKIIERKQRQKDRAEGISRYNRIIHIGGLNAPKNCICNVILNPSRLVIECGGNEFSLGIKKIRNVDFQLDINEQQYFENSAADGIFGVSGAVDGTTLRTTIKRDVKCYAIISYDDNQGRFRTFILRDEVPNLGVCARLVDTLKPMINVRMNKVEL</sequence>
<keyword evidence="1" id="KW-1133">Transmembrane helix</keyword>
<feature type="transmembrane region" description="Helical" evidence="1">
    <location>
        <begin position="12"/>
        <end position="30"/>
    </location>
</feature>
<accession>A0A1I0I709</accession>
<protein>
    <submittedName>
        <fullName evidence="2">Uncharacterized protein</fullName>
    </submittedName>
</protein>
<keyword evidence="1" id="KW-0812">Transmembrane</keyword>
<organism evidence="2 3">
    <name type="scientific">Enterocloster lavalensis</name>
    <dbReference type="NCBI Taxonomy" id="460384"/>
    <lineage>
        <taxon>Bacteria</taxon>
        <taxon>Bacillati</taxon>
        <taxon>Bacillota</taxon>
        <taxon>Clostridia</taxon>
        <taxon>Lachnospirales</taxon>
        <taxon>Lachnospiraceae</taxon>
        <taxon>Enterocloster</taxon>
    </lineage>
</organism>
<evidence type="ECO:0000313" key="3">
    <source>
        <dbReference type="Proteomes" id="UP000198508"/>
    </source>
</evidence>
<proteinExistence type="predicted"/>
<evidence type="ECO:0000256" key="1">
    <source>
        <dbReference type="SAM" id="Phobius"/>
    </source>
</evidence>
<feature type="transmembrane region" description="Helical" evidence="1">
    <location>
        <begin position="36"/>
        <end position="62"/>
    </location>
</feature>
<name>A0A1I0I709_9FIRM</name>
<keyword evidence="1" id="KW-0472">Membrane</keyword>
<gene>
    <name evidence="2" type="ORF">SAMN05216313_11949</name>
</gene>
<dbReference type="Proteomes" id="UP000198508">
    <property type="component" value="Unassembled WGS sequence"/>
</dbReference>
<reference evidence="3" key="1">
    <citation type="submission" date="2016-10" db="EMBL/GenBank/DDBJ databases">
        <authorList>
            <person name="Varghese N."/>
            <person name="Submissions S."/>
        </authorList>
    </citation>
    <scope>NUCLEOTIDE SEQUENCE [LARGE SCALE GENOMIC DNA]</scope>
    <source>
        <strain evidence="3">NLAE-zl-G277</strain>
    </source>
</reference>
<dbReference type="GeneID" id="93279417"/>
<evidence type="ECO:0000313" key="2">
    <source>
        <dbReference type="EMBL" id="SET91529.1"/>
    </source>
</evidence>